<keyword evidence="3" id="KW-1185">Reference proteome</keyword>
<evidence type="ECO:0000313" key="3">
    <source>
        <dbReference type="Proteomes" id="UP000002630"/>
    </source>
</evidence>
<keyword evidence="1" id="KW-0732">Signal</keyword>
<protein>
    <submittedName>
        <fullName evidence="2">Uncharacterized protein</fullName>
    </submittedName>
</protein>
<feature type="chain" id="PRO_5003117271" evidence="1">
    <location>
        <begin position="41"/>
        <end position="159"/>
    </location>
</feature>
<feature type="signal peptide" evidence="1">
    <location>
        <begin position="1"/>
        <end position="40"/>
    </location>
</feature>
<evidence type="ECO:0000313" key="2">
    <source>
        <dbReference type="EMBL" id="CBN76164.1"/>
    </source>
</evidence>
<dbReference type="EMBL" id="FN649740">
    <property type="protein sequence ID" value="CBN76164.1"/>
    <property type="molecule type" value="Genomic_DNA"/>
</dbReference>
<name>D8LLS8_ECTSI</name>
<dbReference type="InParanoid" id="D8LLS8"/>
<gene>
    <name evidence="2" type="ORF">Esi_0370_0005</name>
</gene>
<accession>D8LLS8</accession>
<dbReference type="Proteomes" id="UP000002630">
    <property type="component" value="Linkage Group LG15"/>
</dbReference>
<dbReference type="OrthoDB" id="10421713at2759"/>
<dbReference type="AlphaFoldDB" id="D8LLS8"/>
<reference evidence="2 3" key="1">
    <citation type="journal article" date="2010" name="Nature">
        <title>The Ectocarpus genome and the independent evolution of multicellularity in brown algae.</title>
        <authorList>
            <person name="Cock J.M."/>
            <person name="Sterck L."/>
            <person name="Rouze P."/>
            <person name="Scornet D."/>
            <person name="Allen A.E."/>
            <person name="Amoutzias G."/>
            <person name="Anthouard V."/>
            <person name="Artiguenave F."/>
            <person name="Aury J.M."/>
            <person name="Badger J.H."/>
            <person name="Beszteri B."/>
            <person name="Billiau K."/>
            <person name="Bonnet E."/>
            <person name="Bothwell J.H."/>
            <person name="Bowler C."/>
            <person name="Boyen C."/>
            <person name="Brownlee C."/>
            <person name="Carrano C.J."/>
            <person name="Charrier B."/>
            <person name="Cho G.Y."/>
            <person name="Coelho S.M."/>
            <person name="Collen J."/>
            <person name="Corre E."/>
            <person name="Da Silva C."/>
            <person name="Delage L."/>
            <person name="Delaroque N."/>
            <person name="Dittami S.M."/>
            <person name="Doulbeau S."/>
            <person name="Elias M."/>
            <person name="Farnham G."/>
            <person name="Gachon C.M."/>
            <person name="Gschloessl B."/>
            <person name="Heesch S."/>
            <person name="Jabbari K."/>
            <person name="Jubin C."/>
            <person name="Kawai H."/>
            <person name="Kimura K."/>
            <person name="Kloareg B."/>
            <person name="Kupper F.C."/>
            <person name="Lang D."/>
            <person name="Le Bail A."/>
            <person name="Leblanc C."/>
            <person name="Lerouge P."/>
            <person name="Lohr M."/>
            <person name="Lopez P.J."/>
            <person name="Martens C."/>
            <person name="Maumus F."/>
            <person name="Michel G."/>
            <person name="Miranda-Saavedra D."/>
            <person name="Morales J."/>
            <person name="Moreau H."/>
            <person name="Motomura T."/>
            <person name="Nagasato C."/>
            <person name="Napoli C.A."/>
            <person name="Nelson D.R."/>
            <person name="Nyvall-Collen P."/>
            <person name="Peters A.F."/>
            <person name="Pommier C."/>
            <person name="Potin P."/>
            <person name="Poulain J."/>
            <person name="Quesneville H."/>
            <person name="Read B."/>
            <person name="Rensing S.A."/>
            <person name="Ritter A."/>
            <person name="Rousvoal S."/>
            <person name="Samanta M."/>
            <person name="Samson G."/>
            <person name="Schroeder D.C."/>
            <person name="Segurens B."/>
            <person name="Strittmatter M."/>
            <person name="Tonon T."/>
            <person name="Tregear J.W."/>
            <person name="Valentin K."/>
            <person name="von Dassow P."/>
            <person name="Yamagishi T."/>
            <person name="Van de Peer Y."/>
            <person name="Wincker P."/>
        </authorList>
    </citation>
    <scope>NUCLEOTIDE SEQUENCE [LARGE SCALE GENOMIC DNA]</scope>
    <source>
        <strain evidence="3">Ec32 / CCAP1310/4</strain>
    </source>
</reference>
<dbReference type="EMBL" id="FN648565">
    <property type="protein sequence ID" value="CBN76164.1"/>
    <property type="molecule type" value="Genomic_DNA"/>
</dbReference>
<evidence type="ECO:0000256" key="1">
    <source>
        <dbReference type="SAM" id="SignalP"/>
    </source>
</evidence>
<organism evidence="2 3">
    <name type="scientific">Ectocarpus siliculosus</name>
    <name type="common">Brown alga</name>
    <name type="synonym">Conferva siliculosa</name>
    <dbReference type="NCBI Taxonomy" id="2880"/>
    <lineage>
        <taxon>Eukaryota</taxon>
        <taxon>Sar</taxon>
        <taxon>Stramenopiles</taxon>
        <taxon>Ochrophyta</taxon>
        <taxon>PX clade</taxon>
        <taxon>Phaeophyceae</taxon>
        <taxon>Ectocarpales</taxon>
        <taxon>Ectocarpaceae</taxon>
        <taxon>Ectocarpus</taxon>
    </lineage>
</organism>
<proteinExistence type="predicted"/>
<sequence length="159" mass="15531">MGSPRLAAPQSRASTVLALPLLAAALVLVCASLLPAGAEAMGPNDDGAANNLGLLAQACASSFCGLGVDALDLWLSLEEVCRTGASNQPSLEGGGEMEFGGVHGGGWGTAAAEGGGRGGDWSASSTALVCGGVLAVSALVGFRSGIKVGTWTKEGYPVA</sequence>